<evidence type="ECO:0000313" key="6">
    <source>
        <dbReference type="Proteomes" id="UP000054978"/>
    </source>
</evidence>
<dbReference type="InterPro" id="IPR000835">
    <property type="entry name" value="HTH_MarR-typ"/>
</dbReference>
<dbReference type="PROSITE" id="PS50995">
    <property type="entry name" value="HTH_MARR_2"/>
    <property type="match status" value="1"/>
</dbReference>
<dbReference type="STRING" id="1777144.AWB83_05799"/>
<dbReference type="GO" id="GO:0003700">
    <property type="term" value="F:DNA-binding transcription factor activity"/>
    <property type="evidence" value="ECO:0007669"/>
    <property type="project" value="InterPro"/>
</dbReference>
<feature type="domain" description="HTH marR-type" evidence="4">
    <location>
        <begin position="1"/>
        <end position="141"/>
    </location>
</feature>
<dbReference type="PRINTS" id="PR00598">
    <property type="entry name" value="HTHMARR"/>
</dbReference>
<keyword evidence="1" id="KW-0805">Transcription regulation</keyword>
<evidence type="ECO:0000259" key="4">
    <source>
        <dbReference type="PROSITE" id="PS50995"/>
    </source>
</evidence>
<dbReference type="EMBL" id="FCOB02000036">
    <property type="protein sequence ID" value="SAK97262.1"/>
    <property type="molecule type" value="Genomic_DNA"/>
</dbReference>
<dbReference type="SUPFAM" id="SSF46785">
    <property type="entry name" value="Winged helix' DNA-binding domain"/>
    <property type="match status" value="1"/>
</dbReference>
<dbReference type="PANTHER" id="PTHR42756">
    <property type="entry name" value="TRANSCRIPTIONAL REGULATOR, MARR"/>
    <property type="match status" value="1"/>
</dbReference>
<keyword evidence="3" id="KW-0804">Transcription</keyword>
<dbReference type="InterPro" id="IPR036390">
    <property type="entry name" value="WH_DNA-bd_sf"/>
</dbReference>
<keyword evidence="2" id="KW-0238">DNA-binding</keyword>
<evidence type="ECO:0000313" key="5">
    <source>
        <dbReference type="EMBL" id="SAK97262.1"/>
    </source>
</evidence>
<reference evidence="5" key="1">
    <citation type="submission" date="2016-01" db="EMBL/GenBank/DDBJ databases">
        <authorList>
            <person name="Peeters C."/>
        </authorList>
    </citation>
    <scope>NUCLEOTIDE SEQUENCE [LARGE SCALE GENOMIC DNA]</scope>
    <source>
        <strain evidence="5">LMG 29326</strain>
    </source>
</reference>
<evidence type="ECO:0000256" key="3">
    <source>
        <dbReference type="ARBA" id="ARBA00023163"/>
    </source>
</evidence>
<dbReference type="Gene3D" id="1.10.10.10">
    <property type="entry name" value="Winged helix-like DNA-binding domain superfamily/Winged helix DNA-binding domain"/>
    <property type="match status" value="1"/>
</dbReference>
<dbReference type="GO" id="GO:0003677">
    <property type="term" value="F:DNA binding"/>
    <property type="evidence" value="ECO:0007669"/>
    <property type="project" value="UniProtKB-KW"/>
</dbReference>
<dbReference type="InterPro" id="IPR036388">
    <property type="entry name" value="WH-like_DNA-bd_sf"/>
</dbReference>
<gene>
    <name evidence="5" type="ORF">AWB83_05799</name>
</gene>
<proteinExistence type="predicted"/>
<organism evidence="5 6">
    <name type="scientific">Caballeronia ptereochthonis</name>
    <dbReference type="NCBI Taxonomy" id="1777144"/>
    <lineage>
        <taxon>Bacteria</taxon>
        <taxon>Pseudomonadati</taxon>
        <taxon>Pseudomonadota</taxon>
        <taxon>Betaproteobacteria</taxon>
        <taxon>Burkholderiales</taxon>
        <taxon>Burkholderiaceae</taxon>
        <taxon>Caballeronia</taxon>
    </lineage>
</organism>
<dbReference type="SMART" id="SM00347">
    <property type="entry name" value="HTH_MARR"/>
    <property type="match status" value="1"/>
</dbReference>
<comment type="caution">
    <text evidence="5">The sequence shown here is derived from an EMBL/GenBank/DDBJ whole genome shotgun (WGS) entry which is preliminary data.</text>
</comment>
<protein>
    <submittedName>
        <fullName evidence="5">MarR family transcriptional regulator</fullName>
    </submittedName>
</protein>
<dbReference type="AlphaFoldDB" id="A0A158DRL9"/>
<dbReference type="Pfam" id="PF12802">
    <property type="entry name" value="MarR_2"/>
    <property type="match status" value="1"/>
</dbReference>
<sequence>MNRMFDQCLYFNTTALARTLEREWSKAFKPFGLTPSQAFMLRAIVEHPGLLQGRLADTLAISRPTATRTLDGLQKLGFVERWSTESDGRESAIHPTDSAHAMMKRIGAVSSEITRRMKRKLGTARFDDTVSNVRHIRTTLE</sequence>
<evidence type="ECO:0000256" key="1">
    <source>
        <dbReference type="ARBA" id="ARBA00023015"/>
    </source>
</evidence>
<dbReference type="PANTHER" id="PTHR42756:SF1">
    <property type="entry name" value="TRANSCRIPTIONAL REPRESSOR OF EMRAB OPERON"/>
    <property type="match status" value="1"/>
</dbReference>
<keyword evidence="6" id="KW-1185">Reference proteome</keyword>
<name>A0A158DRL9_9BURK</name>
<evidence type="ECO:0000256" key="2">
    <source>
        <dbReference type="ARBA" id="ARBA00023125"/>
    </source>
</evidence>
<accession>A0A158DRL9</accession>
<dbReference type="Proteomes" id="UP000054978">
    <property type="component" value="Unassembled WGS sequence"/>
</dbReference>